<feature type="transmembrane region" description="Helical" evidence="7">
    <location>
        <begin position="371"/>
        <end position="391"/>
    </location>
</feature>
<dbReference type="Gene3D" id="1.20.1250.20">
    <property type="entry name" value="MFS general substrate transporter like domains"/>
    <property type="match status" value="2"/>
</dbReference>
<keyword evidence="6 7" id="KW-0472">Membrane</keyword>
<gene>
    <name evidence="9" type="ORF">JTE90_003690</name>
</gene>
<sequence length="523" mass="58567">MKDERVYSPRISGAKTPKNQRRSFVEMIEVSNSRDNSLAADDKTKNGTSTREIYTAEDAVNRAGFGKFQVKLIMLSCFVWMARGFDSVLGMFISPLLACQWNLTRWHSALLVTITTSFSILGCICYGMWADKYGRRTALSSALIFVFVFGAVSAGLPSYTWFVLFRTVAAFSIGGLAQALTLCCECVPGLKRGRSVFVLSCSYAAGVVTLLGVLYATVQPSFHHWRLFVAVGAVPSCIAMVMMRFFPESIRYLLQSEEYLPATAIVQKMAQTNKCHLPQGTLYPHDPNGKRVRQKRGRVSHLLDDEHGRTTLLFWFVGLATAITYYSLDATTDFIIHKDGEVHFPNATSGNFLGDISRPLHCLYNMTEERFIQIVWTNALDFPGFVIYFIFVDLIDRKKLLCASCVISSIFIFLLHIPSTDVMMSTSFVFCARTLLVGQFDMLLLMAAEAYPTTERGTAVGMQAAATYVGYFATPYIVQGFLEIELEYLIGFCGIIMFLSGIASAFLTWETRRMELRETSRTS</sequence>
<feature type="transmembrane region" description="Helical" evidence="7">
    <location>
        <begin position="488"/>
        <end position="509"/>
    </location>
</feature>
<protein>
    <recommendedName>
        <fullName evidence="8">Major facilitator superfamily (MFS) profile domain-containing protein</fullName>
    </recommendedName>
</protein>
<evidence type="ECO:0000256" key="1">
    <source>
        <dbReference type="ARBA" id="ARBA00004141"/>
    </source>
</evidence>
<evidence type="ECO:0000256" key="5">
    <source>
        <dbReference type="ARBA" id="ARBA00022989"/>
    </source>
</evidence>
<evidence type="ECO:0000256" key="3">
    <source>
        <dbReference type="ARBA" id="ARBA00022448"/>
    </source>
</evidence>
<evidence type="ECO:0000259" key="8">
    <source>
        <dbReference type="PROSITE" id="PS50850"/>
    </source>
</evidence>
<dbReference type="PANTHER" id="PTHR23511">
    <property type="entry name" value="SYNAPTIC VESICLE GLYCOPROTEIN 2"/>
    <property type="match status" value="1"/>
</dbReference>
<evidence type="ECO:0000256" key="4">
    <source>
        <dbReference type="ARBA" id="ARBA00022692"/>
    </source>
</evidence>
<dbReference type="InterPro" id="IPR020846">
    <property type="entry name" value="MFS_dom"/>
</dbReference>
<dbReference type="PROSITE" id="PS50850">
    <property type="entry name" value="MFS"/>
    <property type="match status" value="1"/>
</dbReference>
<feature type="transmembrane region" description="Helical" evidence="7">
    <location>
        <begin position="72"/>
        <end position="94"/>
    </location>
</feature>
<dbReference type="GO" id="GO:0022857">
    <property type="term" value="F:transmembrane transporter activity"/>
    <property type="evidence" value="ECO:0007669"/>
    <property type="project" value="InterPro"/>
</dbReference>
<name>A0AAV6VRI0_9ARAC</name>
<dbReference type="EMBL" id="JAFNEN010000029">
    <property type="protein sequence ID" value="KAG8199267.1"/>
    <property type="molecule type" value="Genomic_DNA"/>
</dbReference>
<organism evidence="9 10">
    <name type="scientific">Oedothorax gibbosus</name>
    <dbReference type="NCBI Taxonomy" id="931172"/>
    <lineage>
        <taxon>Eukaryota</taxon>
        <taxon>Metazoa</taxon>
        <taxon>Ecdysozoa</taxon>
        <taxon>Arthropoda</taxon>
        <taxon>Chelicerata</taxon>
        <taxon>Arachnida</taxon>
        <taxon>Araneae</taxon>
        <taxon>Araneomorphae</taxon>
        <taxon>Entelegynae</taxon>
        <taxon>Araneoidea</taxon>
        <taxon>Linyphiidae</taxon>
        <taxon>Erigoninae</taxon>
        <taxon>Oedothorax</taxon>
    </lineage>
</organism>
<dbReference type="AlphaFoldDB" id="A0AAV6VRI0"/>
<comment type="similarity">
    <text evidence="2">Belongs to the major facilitator superfamily.</text>
</comment>
<feature type="transmembrane region" description="Helical" evidence="7">
    <location>
        <begin position="460"/>
        <end position="482"/>
    </location>
</feature>
<dbReference type="Proteomes" id="UP000827092">
    <property type="component" value="Unassembled WGS sequence"/>
</dbReference>
<keyword evidence="4 7" id="KW-0812">Transmembrane</keyword>
<feature type="transmembrane region" description="Helical" evidence="7">
    <location>
        <begin position="106"/>
        <end position="126"/>
    </location>
</feature>
<evidence type="ECO:0000256" key="7">
    <source>
        <dbReference type="SAM" id="Phobius"/>
    </source>
</evidence>
<dbReference type="Pfam" id="PF00083">
    <property type="entry name" value="Sugar_tr"/>
    <property type="match status" value="1"/>
</dbReference>
<evidence type="ECO:0000256" key="2">
    <source>
        <dbReference type="ARBA" id="ARBA00008335"/>
    </source>
</evidence>
<dbReference type="SUPFAM" id="SSF103473">
    <property type="entry name" value="MFS general substrate transporter"/>
    <property type="match status" value="1"/>
</dbReference>
<proteinExistence type="inferred from homology"/>
<comment type="caution">
    <text evidence="9">The sequence shown here is derived from an EMBL/GenBank/DDBJ whole genome shotgun (WGS) entry which is preliminary data.</text>
</comment>
<feature type="transmembrane region" description="Helical" evidence="7">
    <location>
        <begin position="312"/>
        <end position="328"/>
    </location>
</feature>
<feature type="transmembrane region" description="Helical" evidence="7">
    <location>
        <begin position="138"/>
        <end position="156"/>
    </location>
</feature>
<comment type="subcellular location">
    <subcellularLocation>
        <location evidence="1">Membrane</location>
        <topology evidence="1">Multi-pass membrane protein</topology>
    </subcellularLocation>
</comment>
<reference evidence="9 10" key="1">
    <citation type="journal article" date="2022" name="Nat. Ecol. Evol.">
        <title>A masculinizing supergene underlies an exaggerated male reproductive morph in a spider.</title>
        <authorList>
            <person name="Hendrickx F."/>
            <person name="De Corte Z."/>
            <person name="Sonet G."/>
            <person name="Van Belleghem S.M."/>
            <person name="Kostlbacher S."/>
            <person name="Vangestel C."/>
        </authorList>
    </citation>
    <scope>NUCLEOTIDE SEQUENCE [LARGE SCALE GENOMIC DNA]</scope>
    <source>
        <strain evidence="9">W744_W776</strain>
    </source>
</reference>
<feature type="domain" description="Major facilitator superfamily (MFS) profile" evidence="8">
    <location>
        <begin position="72"/>
        <end position="512"/>
    </location>
</feature>
<evidence type="ECO:0000256" key="6">
    <source>
        <dbReference type="ARBA" id="ARBA00023136"/>
    </source>
</evidence>
<dbReference type="InterPro" id="IPR005828">
    <property type="entry name" value="MFS_sugar_transport-like"/>
</dbReference>
<feature type="transmembrane region" description="Helical" evidence="7">
    <location>
        <begin position="196"/>
        <end position="218"/>
    </location>
</feature>
<dbReference type="InterPro" id="IPR036259">
    <property type="entry name" value="MFS_trans_sf"/>
</dbReference>
<feature type="transmembrane region" description="Helical" evidence="7">
    <location>
        <begin position="224"/>
        <end position="246"/>
    </location>
</feature>
<dbReference type="GO" id="GO:0016020">
    <property type="term" value="C:membrane"/>
    <property type="evidence" value="ECO:0007669"/>
    <property type="project" value="UniProtKB-SubCell"/>
</dbReference>
<evidence type="ECO:0000313" key="9">
    <source>
        <dbReference type="EMBL" id="KAG8199267.1"/>
    </source>
</evidence>
<accession>A0AAV6VRI0</accession>
<keyword evidence="5 7" id="KW-1133">Transmembrane helix</keyword>
<keyword evidence="10" id="KW-1185">Reference proteome</keyword>
<dbReference type="PANTHER" id="PTHR23511:SF5">
    <property type="entry name" value="MAJOR FACILITATOR-TYPE TRANSPORTER HXNZ-RELATED"/>
    <property type="match status" value="1"/>
</dbReference>
<keyword evidence="3" id="KW-0813">Transport</keyword>
<evidence type="ECO:0000313" key="10">
    <source>
        <dbReference type="Proteomes" id="UP000827092"/>
    </source>
</evidence>